<protein>
    <submittedName>
        <fullName evidence="1">Uncharacterized protein</fullName>
    </submittedName>
</protein>
<sequence length="82" mass="9506">MIQRIFFSAKPCPLPARTLSFSNTLKRRLTAWPVRLPLTSWLSVPEILRTAHKPFTDEQTISNSQPVLRLINQVLPHNKLHH</sequence>
<organism evidence="1 2">
    <name type="scientific">Peronosclerospora sorghi</name>
    <dbReference type="NCBI Taxonomy" id="230839"/>
    <lineage>
        <taxon>Eukaryota</taxon>
        <taxon>Sar</taxon>
        <taxon>Stramenopiles</taxon>
        <taxon>Oomycota</taxon>
        <taxon>Peronosporomycetes</taxon>
        <taxon>Peronosporales</taxon>
        <taxon>Peronosporaceae</taxon>
        <taxon>Peronosclerospora</taxon>
    </lineage>
</organism>
<comment type="caution">
    <text evidence="1">The sequence shown here is derived from an EMBL/GenBank/DDBJ whole genome shotgun (WGS) entry which is preliminary data.</text>
</comment>
<dbReference type="EMBL" id="CM047580">
    <property type="protein sequence ID" value="KAI9922137.1"/>
    <property type="molecule type" value="Genomic_DNA"/>
</dbReference>
<keyword evidence="2" id="KW-1185">Reference proteome</keyword>
<accession>A0ACC0WUS4</accession>
<proteinExistence type="predicted"/>
<evidence type="ECO:0000313" key="2">
    <source>
        <dbReference type="Proteomes" id="UP001163321"/>
    </source>
</evidence>
<name>A0ACC0WUS4_9STRA</name>
<dbReference type="Proteomes" id="UP001163321">
    <property type="component" value="Chromosome 1"/>
</dbReference>
<reference evidence="1 2" key="1">
    <citation type="journal article" date="2022" name="bioRxiv">
        <title>The genome of the oomycete Peronosclerospora sorghi, a cosmopolitan pathogen of maize and sorghum, is inflated with dispersed pseudogenes.</title>
        <authorList>
            <person name="Fletcher K."/>
            <person name="Martin F."/>
            <person name="Isakeit T."/>
            <person name="Cavanaugh K."/>
            <person name="Magill C."/>
            <person name="Michelmore R."/>
        </authorList>
    </citation>
    <scope>NUCLEOTIDE SEQUENCE [LARGE SCALE GENOMIC DNA]</scope>
    <source>
        <strain evidence="1">P6</strain>
    </source>
</reference>
<evidence type="ECO:0000313" key="1">
    <source>
        <dbReference type="EMBL" id="KAI9922137.1"/>
    </source>
</evidence>
<gene>
    <name evidence="1" type="ORF">PsorP6_000542</name>
</gene>